<accession>A0A0V8QE04</accession>
<evidence type="ECO:0000256" key="13">
    <source>
        <dbReference type="SAM" id="Phobius"/>
    </source>
</evidence>
<dbReference type="STRING" id="290052.ASU35_11640"/>
<keyword evidence="5" id="KW-0808">Transferase</keyword>
<comment type="catalytic activity">
    <reaction evidence="1">
        <text>ATP + protein L-histidine = ADP + protein N-phospho-L-histidine.</text>
        <dbReference type="EC" id="2.7.13.3"/>
    </reaction>
</comment>
<dbReference type="InterPro" id="IPR005467">
    <property type="entry name" value="His_kinase_dom"/>
</dbReference>
<dbReference type="InterPro" id="IPR003661">
    <property type="entry name" value="HisK_dim/P_dom"/>
</dbReference>
<dbReference type="GO" id="GO:0005886">
    <property type="term" value="C:plasma membrane"/>
    <property type="evidence" value="ECO:0007669"/>
    <property type="project" value="TreeGrafter"/>
</dbReference>
<evidence type="ECO:0000256" key="11">
    <source>
        <dbReference type="ARBA" id="ARBA00023012"/>
    </source>
</evidence>
<evidence type="ECO:0000256" key="4">
    <source>
        <dbReference type="ARBA" id="ARBA00022553"/>
    </source>
</evidence>
<evidence type="ECO:0000313" key="15">
    <source>
        <dbReference type="EMBL" id="KSV58772.1"/>
    </source>
</evidence>
<dbReference type="Proteomes" id="UP000054874">
    <property type="component" value="Unassembled WGS sequence"/>
</dbReference>
<keyword evidence="11" id="KW-0902">Two-component regulatory system</keyword>
<feature type="transmembrane region" description="Helical" evidence="13">
    <location>
        <begin position="68"/>
        <end position="86"/>
    </location>
</feature>
<protein>
    <recommendedName>
        <fullName evidence="3">histidine kinase</fullName>
        <ecNumber evidence="3">2.7.13.3</ecNumber>
    </recommendedName>
</protein>
<keyword evidence="16" id="KW-1185">Reference proteome</keyword>
<evidence type="ECO:0000256" key="3">
    <source>
        <dbReference type="ARBA" id="ARBA00012438"/>
    </source>
</evidence>
<keyword evidence="7" id="KW-0547">Nucleotide-binding</keyword>
<organism evidence="15 16">
    <name type="scientific">Acetivibrio ethanolgignens</name>
    <dbReference type="NCBI Taxonomy" id="290052"/>
    <lineage>
        <taxon>Bacteria</taxon>
        <taxon>Bacillati</taxon>
        <taxon>Bacillota</taxon>
        <taxon>Clostridia</taxon>
        <taxon>Eubacteriales</taxon>
        <taxon>Oscillospiraceae</taxon>
        <taxon>Acetivibrio</taxon>
    </lineage>
</organism>
<dbReference type="EC" id="2.7.13.3" evidence="3"/>
<keyword evidence="6 13" id="KW-0812">Transmembrane</keyword>
<evidence type="ECO:0000256" key="7">
    <source>
        <dbReference type="ARBA" id="ARBA00022741"/>
    </source>
</evidence>
<dbReference type="SMART" id="SM00387">
    <property type="entry name" value="HATPase_c"/>
    <property type="match status" value="1"/>
</dbReference>
<keyword evidence="9" id="KW-0067">ATP-binding</keyword>
<keyword evidence="10 13" id="KW-1133">Transmembrane helix</keyword>
<name>A0A0V8QE04_9FIRM</name>
<evidence type="ECO:0000256" key="8">
    <source>
        <dbReference type="ARBA" id="ARBA00022777"/>
    </source>
</evidence>
<evidence type="ECO:0000256" key="12">
    <source>
        <dbReference type="ARBA" id="ARBA00023136"/>
    </source>
</evidence>
<comment type="subcellular location">
    <subcellularLocation>
        <location evidence="2">Membrane</location>
    </subcellularLocation>
</comment>
<keyword evidence="4" id="KW-0597">Phosphoprotein</keyword>
<evidence type="ECO:0000259" key="14">
    <source>
        <dbReference type="PROSITE" id="PS50109"/>
    </source>
</evidence>
<dbReference type="CDD" id="cd00082">
    <property type="entry name" value="HisKA"/>
    <property type="match status" value="1"/>
</dbReference>
<dbReference type="InterPro" id="IPR036097">
    <property type="entry name" value="HisK_dim/P_sf"/>
</dbReference>
<dbReference type="GO" id="GO:0004721">
    <property type="term" value="F:phosphoprotein phosphatase activity"/>
    <property type="evidence" value="ECO:0007669"/>
    <property type="project" value="TreeGrafter"/>
</dbReference>
<dbReference type="PRINTS" id="PR00344">
    <property type="entry name" value="BCTRLSENSOR"/>
</dbReference>
<dbReference type="GO" id="GO:0016036">
    <property type="term" value="P:cellular response to phosphate starvation"/>
    <property type="evidence" value="ECO:0007669"/>
    <property type="project" value="TreeGrafter"/>
</dbReference>
<evidence type="ECO:0000256" key="1">
    <source>
        <dbReference type="ARBA" id="ARBA00000085"/>
    </source>
</evidence>
<evidence type="ECO:0000256" key="5">
    <source>
        <dbReference type="ARBA" id="ARBA00022679"/>
    </source>
</evidence>
<dbReference type="SUPFAM" id="SSF55874">
    <property type="entry name" value="ATPase domain of HSP90 chaperone/DNA topoisomerase II/histidine kinase"/>
    <property type="match status" value="1"/>
</dbReference>
<dbReference type="RefSeq" id="WP_058352980.1">
    <property type="nucleotide sequence ID" value="NZ_CABMMD010000161.1"/>
</dbReference>
<dbReference type="InterPro" id="IPR036890">
    <property type="entry name" value="HATPase_C_sf"/>
</dbReference>
<dbReference type="FunFam" id="3.30.565.10:FF:000013">
    <property type="entry name" value="Two-component sensor histidine kinase"/>
    <property type="match status" value="1"/>
</dbReference>
<dbReference type="Gene3D" id="1.10.287.130">
    <property type="match status" value="1"/>
</dbReference>
<evidence type="ECO:0000256" key="2">
    <source>
        <dbReference type="ARBA" id="ARBA00004370"/>
    </source>
</evidence>
<evidence type="ECO:0000256" key="6">
    <source>
        <dbReference type="ARBA" id="ARBA00022692"/>
    </source>
</evidence>
<dbReference type="GO" id="GO:0000155">
    <property type="term" value="F:phosphorelay sensor kinase activity"/>
    <property type="evidence" value="ECO:0007669"/>
    <property type="project" value="InterPro"/>
</dbReference>
<feature type="domain" description="Histidine kinase" evidence="14">
    <location>
        <begin position="152"/>
        <end position="368"/>
    </location>
</feature>
<dbReference type="PANTHER" id="PTHR45453">
    <property type="entry name" value="PHOSPHATE REGULON SENSOR PROTEIN PHOR"/>
    <property type="match status" value="1"/>
</dbReference>
<dbReference type="InterPro" id="IPR004358">
    <property type="entry name" value="Sig_transdc_His_kin-like_C"/>
</dbReference>
<sequence>MNKRFLADYKKRMWRTHFIVLIGAILFCSAAVFALSFVDTVYDGIGIEFIEAHLGWSFAHRLTKMNKVVWMLIGIFIIFAVSWVVVEHFEMKRLLSALGKVMEAFEEDDKKITLGKGFGELESELNYQKLERIKRKEREQLEAQKKADLITYLAHDIKTPLASVIGYLNLLSETTDMPEELRKKYTGITLEKAERLDELINEFFDITRFNLSMIPLELERIDLSFMLAQLADESYPLLKAGSRWASVETEGELYILGDPDKLARVFQNILKNAIAYSYENSEIAIQAVKEGEWVHIAFSNQGKVIPKQKLEMIFEKFYRLDASRSTKTGGAGLGLAIAKEIVTEHKGTIQVESSEEHTVFTICLPAEHPV</sequence>
<reference evidence="15 16" key="1">
    <citation type="submission" date="2015-11" db="EMBL/GenBank/DDBJ databases">
        <title>Butyribacter intestini gen. nov., sp. nov., a butyric acid-producing bacterium of the family Lachnospiraceae isolated from the human faeces.</title>
        <authorList>
            <person name="Zou Y."/>
            <person name="Xue W."/>
            <person name="Luo G."/>
            <person name="Lv M."/>
        </authorList>
    </citation>
    <scope>NUCLEOTIDE SEQUENCE [LARGE SCALE GENOMIC DNA]</scope>
    <source>
        <strain evidence="15 16">ACET-33324</strain>
    </source>
</reference>
<evidence type="ECO:0000256" key="10">
    <source>
        <dbReference type="ARBA" id="ARBA00022989"/>
    </source>
</evidence>
<gene>
    <name evidence="15" type="ORF">ASU35_11640</name>
</gene>
<dbReference type="InterPro" id="IPR003594">
    <property type="entry name" value="HATPase_dom"/>
</dbReference>
<dbReference type="Pfam" id="PF02518">
    <property type="entry name" value="HATPase_c"/>
    <property type="match status" value="1"/>
</dbReference>
<dbReference type="GO" id="GO:0005524">
    <property type="term" value="F:ATP binding"/>
    <property type="evidence" value="ECO:0007669"/>
    <property type="project" value="UniProtKB-KW"/>
</dbReference>
<dbReference type="SUPFAM" id="SSF47384">
    <property type="entry name" value="Homodimeric domain of signal transducing histidine kinase"/>
    <property type="match status" value="1"/>
</dbReference>
<dbReference type="AlphaFoldDB" id="A0A0V8QE04"/>
<dbReference type="Gene3D" id="3.30.565.10">
    <property type="entry name" value="Histidine kinase-like ATPase, C-terminal domain"/>
    <property type="match status" value="1"/>
</dbReference>
<dbReference type="SMART" id="SM00388">
    <property type="entry name" value="HisKA"/>
    <property type="match status" value="1"/>
</dbReference>
<dbReference type="InterPro" id="IPR050351">
    <property type="entry name" value="BphY/WalK/GraS-like"/>
</dbReference>
<keyword evidence="12 13" id="KW-0472">Membrane</keyword>
<proteinExistence type="predicted"/>
<dbReference type="PROSITE" id="PS50109">
    <property type="entry name" value="HIS_KIN"/>
    <property type="match status" value="1"/>
</dbReference>
<keyword evidence="8" id="KW-0418">Kinase</keyword>
<dbReference type="EMBL" id="LNAM01000161">
    <property type="protein sequence ID" value="KSV58772.1"/>
    <property type="molecule type" value="Genomic_DNA"/>
</dbReference>
<comment type="caution">
    <text evidence="15">The sequence shown here is derived from an EMBL/GenBank/DDBJ whole genome shotgun (WGS) entry which is preliminary data.</text>
</comment>
<dbReference type="Pfam" id="PF00512">
    <property type="entry name" value="HisKA"/>
    <property type="match status" value="1"/>
</dbReference>
<evidence type="ECO:0000313" key="16">
    <source>
        <dbReference type="Proteomes" id="UP000054874"/>
    </source>
</evidence>
<evidence type="ECO:0000256" key="9">
    <source>
        <dbReference type="ARBA" id="ARBA00022840"/>
    </source>
</evidence>
<dbReference type="PANTHER" id="PTHR45453:SF1">
    <property type="entry name" value="PHOSPHATE REGULON SENSOR PROTEIN PHOR"/>
    <property type="match status" value="1"/>
</dbReference>